<dbReference type="InterPro" id="IPR015421">
    <property type="entry name" value="PyrdxlP-dep_Trfase_major"/>
</dbReference>
<evidence type="ECO:0000313" key="11">
    <source>
        <dbReference type="EMBL" id="AKV75105.1"/>
    </source>
</evidence>
<organism evidence="12 19">
    <name type="scientific">Metallosphaera sedula</name>
    <dbReference type="NCBI Taxonomy" id="43687"/>
    <lineage>
        <taxon>Archaea</taxon>
        <taxon>Thermoproteota</taxon>
        <taxon>Thermoprotei</taxon>
        <taxon>Sulfolobales</taxon>
        <taxon>Sulfolobaceae</taxon>
        <taxon>Metallosphaera</taxon>
    </lineage>
</organism>
<gene>
    <name evidence="11" type="ORF">MsedA_2234</name>
    <name evidence="12" type="ORF">MsedB_2236</name>
    <name evidence="13" type="ORF">MsedC_2234</name>
    <name evidence="14" type="ORF">MsedD_2235</name>
    <name evidence="15" type="ORF">MsedE_2237</name>
</gene>
<dbReference type="InterPro" id="IPR004838">
    <property type="entry name" value="NHTrfase_class1_PyrdxlP-BS"/>
</dbReference>
<evidence type="ECO:0000256" key="8">
    <source>
        <dbReference type="ARBA" id="ARBA00047481"/>
    </source>
</evidence>
<keyword evidence="6" id="KW-0663">Pyridoxal phosphate</keyword>
<evidence type="ECO:0000256" key="1">
    <source>
        <dbReference type="ARBA" id="ARBA00005011"/>
    </source>
</evidence>
<dbReference type="EMBL" id="CP012175">
    <property type="protein sequence ID" value="AKV81839.1"/>
    <property type="molecule type" value="Genomic_DNA"/>
</dbReference>
<dbReference type="InterPro" id="IPR004839">
    <property type="entry name" value="Aminotransferase_I/II_large"/>
</dbReference>
<comment type="pathway">
    <text evidence="1">Amino-acid biosynthesis; L-histidine biosynthesis; L-histidine from 5-phospho-alpha-D-ribose 1-diphosphate: step 7/9.</text>
</comment>
<dbReference type="Proteomes" id="UP000061362">
    <property type="component" value="Chromosome"/>
</dbReference>
<dbReference type="Proteomes" id="UP000068832">
    <property type="component" value="Chromosome"/>
</dbReference>
<keyword evidence="3 9" id="KW-0032">Aminotransferase</keyword>
<evidence type="ECO:0000259" key="10">
    <source>
        <dbReference type="Pfam" id="PF00155"/>
    </source>
</evidence>
<dbReference type="EC" id="2.6.1.-" evidence="9"/>
<evidence type="ECO:0000256" key="7">
    <source>
        <dbReference type="ARBA" id="ARBA00023102"/>
    </source>
</evidence>
<evidence type="ECO:0000313" key="18">
    <source>
        <dbReference type="Proteomes" id="UP000062398"/>
    </source>
</evidence>
<dbReference type="EMBL" id="CP012176">
    <property type="protein sequence ID" value="AKV84074.1"/>
    <property type="molecule type" value="Genomic_DNA"/>
</dbReference>
<dbReference type="Proteomes" id="UP000062475">
    <property type="component" value="Chromosome"/>
</dbReference>
<accession>A0A0K1SRZ5</accession>
<evidence type="ECO:0000313" key="13">
    <source>
        <dbReference type="EMBL" id="AKV79594.1"/>
    </source>
</evidence>
<evidence type="ECO:0000313" key="14">
    <source>
        <dbReference type="EMBL" id="AKV81839.1"/>
    </source>
</evidence>
<dbReference type="Gene3D" id="3.90.1150.10">
    <property type="entry name" value="Aspartate Aminotransferase, domain 1"/>
    <property type="match status" value="1"/>
</dbReference>
<dbReference type="GO" id="GO:0004400">
    <property type="term" value="F:histidinol-phosphate transaminase activity"/>
    <property type="evidence" value="ECO:0007669"/>
    <property type="project" value="UniProtKB-EC"/>
</dbReference>
<dbReference type="PATRIC" id="fig|43687.5.peg.2340"/>
<evidence type="ECO:0000313" key="20">
    <source>
        <dbReference type="Proteomes" id="UP000068832"/>
    </source>
</evidence>
<dbReference type="GO" id="GO:0000105">
    <property type="term" value="P:L-histidine biosynthetic process"/>
    <property type="evidence" value="ECO:0007669"/>
    <property type="project" value="UniProtKB-KW"/>
</dbReference>
<dbReference type="Proteomes" id="UP000062398">
    <property type="component" value="Chromosome"/>
</dbReference>
<keyword evidence="7" id="KW-0368">Histidine biosynthesis</keyword>
<evidence type="ECO:0000313" key="17">
    <source>
        <dbReference type="Proteomes" id="UP000061362"/>
    </source>
</evidence>
<dbReference type="InterPro" id="IPR015422">
    <property type="entry name" value="PyrdxlP-dep_Trfase_small"/>
</dbReference>
<name>A0A0K1SRZ5_9CREN</name>
<comment type="cofactor">
    <cofactor evidence="9">
        <name>pyridoxal 5'-phosphate</name>
        <dbReference type="ChEBI" id="CHEBI:597326"/>
    </cofactor>
</comment>
<dbReference type="EMBL" id="CP012174">
    <property type="protein sequence ID" value="AKV79594.1"/>
    <property type="molecule type" value="Genomic_DNA"/>
</dbReference>
<sequence>MMHGGLKWEKGRPSSIRDFSVNLNPLGVPRFLEELVEDAVRNRVYSFYPDEYRQLKRVISDLYDVDEEMIGVFNGASEAISLLDHDFFVPEPNYQEYPRGSVYLAHEDYEFRFTLQGQKVITSHPNNPTGASLPREEVIPFLQEGKTLVIDQSFADISPVDSFVDLVKEFPNLLLISSFTKTFSVPGLRIGFTIGSKSSLLERRAPPWRINAIAYYVFSNMDLKEARSFLVRSREEVRRSLEEVERIQGHGLKIYRSHAPYVLAEATVTAELLNKELLRRGYYVRDCSNFVGLRQNHVRFSLRPGYSDLLSTIQEIIENLSYIS</sequence>
<evidence type="ECO:0000256" key="5">
    <source>
        <dbReference type="ARBA" id="ARBA00022679"/>
    </source>
</evidence>
<evidence type="ECO:0000256" key="4">
    <source>
        <dbReference type="ARBA" id="ARBA00022605"/>
    </source>
</evidence>
<keyword evidence="4" id="KW-0028">Amino-acid biosynthesis</keyword>
<dbReference type="PROSITE" id="PS00105">
    <property type="entry name" value="AA_TRANSFER_CLASS_1"/>
    <property type="match status" value="1"/>
</dbReference>
<protein>
    <recommendedName>
        <fullName evidence="9">Aminotransferase</fullName>
        <ecNumber evidence="9">2.6.1.-</ecNumber>
    </recommendedName>
</protein>
<dbReference type="EMBL" id="CP012172">
    <property type="protein sequence ID" value="AKV75105.1"/>
    <property type="molecule type" value="Genomic_DNA"/>
</dbReference>
<keyword evidence="5 9" id="KW-0808">Transferase</keyword>
<evidence type="ECO:0000313" key="19">
    <source>
        <dbReference type="Proteomes" id="UP000062475"/>
    </source>
</evidence>
<dbReference type="Proteomes" id="UP000056255">
    <property type="component" value="Chromosome"/>
</dbReference>
<evidence type="ECO:0000256" key="9">
    <source>
        <dbReference type="RuleBase" id="RU000481"/>
    </source>
</evidence>
<reference evidence="15 16" key="2">
    <citation type="submission" date="2015-07" db="EMBL/GenBank/DDBJ databases">
        <title>Physiological, transcriptional responses and genome re-sequencing of acid resistant extremely thermoacidophilic Metallosphaera sedula SARC-M1.</title>
        <authorList>
            <person name="Ai C."/>
            <person name="McCarthy S."/>
            <person name="Eckrich V."/>
            <person name="Rudrappa D."/>
            <person name="Qiu G."/>
            <person name="Blum P."/>
        </authorList>
    </citation>
    <scope>NUCLEOTIDE SEQUENCE [LARGE SCALE GENOMIC DNA]</scope>
    <source>
        <strain evidence="15 16">SARC-M1</strain>
    </source>
</reference>
<evidence type="ECO:0000313" key="16">
    <source>
        <dbReference type="Proteomes" id="UP000056255"/>
    </source>
</evidence>
<evidence type="ECO:0000313" key="15">
    <source>
        <dbReference type="EMBL" id="AKV84074.1"/>
    </source>
</evidence>
<evidence type="ECO:0000256" key="2">
    <source>
        <dbReference type="ARBA" id="ARBA00007970"/>
    </source>
</evidence>
<dbReference type="OrthoDB" id="372018at2157"/>
<dbReference type="PANTHER" id="PTHR43643">
    <property type="entry name" value="HISTIDINOL-PHOSPHATE AMINOTRANSFERASE 2"/>
    <property type="match status" value="1"/>
</dbReference>
<comment type="similarity">
    <text evidence="9">Belongs to the class-I pyridoxal-phosphate-dependent aminotransferase family.</text>
</comment>
<dbReference type="CDD" id="cd00609">
    <property type="entry name" value="AAT_like"/>
    <property type="match status" value="1"/>
</dbReference>
<comment type="similarity">
    <text evidence="2">Belongs to the class-II pyridoxal-phosphate-dependent aminotransferase family. Histidinol-phosphate aminotransferase subfamily.</text>
</comment>
<dbReference type="Pfam" id="PF00155">
    <property type="entry name" value="Aminotran_1_2"/>
    <property type="match status" value="1"/>
</dbReference>
<dbReference type="InterPro" id="IPR050106">
    <property type="entry name" value="HistidinolP_aminotransfase"/>
</dbReference>
<dbReference type="EMBL" id="CP012173">
    <property type="protein sequence ID" value="AKV77343.1"/>
    <property type="molecule type" value="Genomic_DNA"/>
</dbReference>
<dbReference type="AlphaFoldDB" id="A0A0K1SRZ5"/>
<dbReference type="Gene3D" id="3.40.640.10">
    <property type="entry name" value="Type I PLP-dependent aspartate aminotransferase-like (Major domain)"/>
    <property type="match status" value="1"/>
</dbReference>
<dbReference type="InterPro" id="IPR015424">
    <property type="entry name" value="PyrdxlP-dep_Trfase"/>
</dbReference>
<comment type="catalytic activity">
    <reaction evidence="8">
        <text>L-histidinol phosphate + 2-oxoglutarate = 3-(imidazol-4-yl)-2-oxopropyl phosphate + L-glutamate</text>
        <dbReference type="Rhea" id="RHEA:23744"/>
        <dbReference type="ChEBI" id="CHEBI:16810"/>
        <dbReference type="ChEBI" id="CHEBI:29985"/>
        <dbReference type="ChEBI" id="CHEBI:57766"/>
        <dbReference type="ChEBI" id="CHEBI:57980"/>
        <dbReference type="EC" id="2.6.1.9"/>
    </reaction>
</comment>
<evidence type="ECO:0000256" key="3">
    <source>
        <dbReference type="ARBA" id="ARBA00022576"/>
    </source>
</evidence>
<proteinExistence type="inferred from homology"/>
<feature type="domain" description="Aminotransferase class I/classII large" evidence="10">
    <location>
        <begin position="119"/>
        <end position="307"/>
    </location>
</feature>
<evidence type="ECO:0000256" key="6">
    <source>
        <dbReference type="ARBA" id="ARBA00022898"/>
    </source>
</evidence>
<dbReference type="SUPFAM" id="SSF53383">
    <property type="entry name" value="PLP-dependent transferases"/>
    <property type="match status" value="1"/>
</dbReference>
<evidence type="ECO:0000313" key="12">
    <source>
        <dbReference type="EMBL" id="AKV77343.1"/>
    </source>
</evidence>
<dbReference type="PANTHER" id="PTHR43643:SF6">
    <property type="entry name" value="HISTIDINOL-PHOSPHATE AMINOTRANSFERASE"/>
    <property type="match status" value="1"/>
</dbReference>
<dbReference type="GO" id="GO:0030170">
    <property type="term" value="F:pyridoxal phosphate binding"/>
    <property type="evidence" value="ECO:0007669"/>
    <property type="project" value="InterPro"/>
</dbReference>
<reference evidence="17 18" key="1">
    <citation type="journal article" date="2015" name="Genome Announc.">
        <title>Complete Genome Sequences of Evolved Arsenate-Resistant Metallosphaera sedula Strains.</title>
        <authorList>
            <person name="Ai C."/>
            <person name="McCarthy S."/>
            <person name="Schackwitz W."/>
            <person name="Martin J."/>
            <person name="Lipzen A."/>
            <person name="Blum P."/>
        </authorList>
    </citation>
    <scope>NUCLEOTIDE SEQUENCE [LARGE SCALE GENOMIC DNA]</scope>
    <source>
        <strain evidence="13 18">ARS120-1</strain>
        <strain evidence="14 17">ARS120-2</strain>
        <strain evidence="11 20">ARS50-1</strain>
        <strain evidence="12 19">ARS50-2</strain>
    </source>
</reference>